<dbReference type="PANTHER" id="PTHR30612:SF0">
    <property type="entry name" value="CHLOROPLAST PROTEIN-TRANSPORTING ATPASE"/>
    <property type="match status" value="1"/>
</dbReference>
<protein>
    <recommendedName>
        <fullName evidence="12">Protein translocase subunit SecA</fullName>
        <ecNumber evidence="12">7.4.2.8</ecNumber>
    </recommendedName>
</protein>
<keyword evidence="9 12" id="KW-1278">Translocase</keyword>
<dbReference type="PANTHER" id="PTHR30612">
    <property type="entry name" value="SECA INNER MEMBRANE COMPONENT OF SEC PROTEIN SECRETION SYSTEM"/>
    <property type="match status" value="1"/>
</dbReference>
<evidence type="ECO:0000259" key="13">
    <source>
        <dbReference type="PROSITE" id="PS51192"/>
    </source>
</evidence>
<feature type="binding site" evidence="12">
    <location>
        <begin position="96"/>
        <end position="100"/>
    </location>
    <ligand>
        <name>ATP</name>
        <dbReference type="ChEBI" id="CHEBI:30616"/>
    </ligand>
</feature>
<evidence type="ECO:0000256" key="3">
    <source>
        <dbReference type="ARBA" id="ARBA00022448"/>
    </source>
</evidence>
<name>A0A0R1V4P8_9LACO</name>
<dbReference type="InterPro" id="IPR027417">
    <property type="entry name" value="P-loop_NTPase"/>
</dbReference>
<dbReference type="Gene3D" id="3.90.1440.10">
    <property type="entry name" value="SecA, preprotein cross-linking domain"/>
    <property type="match status" value="1"/>
</dbReference>
<dbReference type="PROSITE" id="PS51194">
    <property type="entry name" value="HELICASE_CTER"/>
    <property type="match status" value="1"/>
</dbReference>
<dbReference type="NCBIfam" id="NF006630">
    <property type="entry name" value="PRK09200.1"/>
    <property type="match status" value="1"/>
</dbReference>
<dbReference type="Gene3D" id="3.40.50.300">
    <property type="entry name" value="P-loop containing nucleotide triphosphate hydrolases"/>
    <property type="match status" value="2"/>
</dbReference>
<sequence length="791" mass="90491">MSIIDRFELSRIRRILKQVNSYADQMAAMTDGQLKDQTRKFKARLAKGETLDDLLPEAFATVREADKRLLGMFPFDVQVMGAIPLHQGAVAEMKTGEGKTLTATLPIYLNALSGEGAMLITPNEYLARRDGEEMGVVYQWLGLTVAVGFPKTSDKEWKPAQKRAVYNSDVIYTTNGTIGFDYLIDNLASDEEHKYMRPFNYAIVDEADAVLLDSAVTPLVISGAPRVSSTFIGVADEIIYTLIRDVDYEMDEEEDNVWLTNQGIDKIENFMQIDDLFDGHHKDQVRSIELALKAHFLFEKDEDYVINQDNEVSLMDKGNGRVMQGMKLQAGQHQAIEMKEQVDVTDDTRAMATITYQNLFRMFKKLSGMTGTGKVANQEFIESYFMKVIQIPTRKPVIRKDYPDQIYTTLPEKLQASLEEVKQIHALGRPILLVTATVELSEIYSELLLREHIPHSVLNARNAAKEAMIIKEAGQLGAVTVATNMEGRGTDIKLGPGVKELGGLAVIGTEKMASKRIDQQLRGRAGRQGDPGSSKFFISLEDEVVIKYGAHWVHRYYDRHESKRSMNAPKRLRRGKFRRVINYAQEDSDASGAQQRAQSLEMDASSQIQRELVYQQRNDIIFGEGQVDFDPEQLFRDEFNLFFTEHQPLTMDQLDRYILDNITYQYFDAPQGIDLANRKQVVDFLMQLADEEMAAKKQEFATEEEQDRFIRLSLLKAIDECWIDEVDGLEQLRQIVVARQFAQRQPTFEYHKEAERAYRQMKKEIRHMVLRYLLLSTIITDKKGKKDIYYV</sequence>
<dbReference type="NCBIfam" id="TIGR03714">
    <property type="entry name" value="secA2"/>
    <property type="match status" value="1"/>
</dbReference>
<dbReference type="GO" id="GO:0043952">
    <property type="term" value="P:protein transport by the Sec complex"/>
    <property type="evidence" value="ECO:0007669"/>
    <property type="project" value="TreeGrafter"/>
</dbReference>
<dbReference type="HAMAP" id="MF_01382">
    <property type="entry name" value="SecA"/>
    <property type="match status" value="1"/>
</dbReference>
<feature type="binding site" evidence="12">
    <location>
        <position position="491"/>
    </location>
    <ligand>
        <name>ATP</name>
        <dbReference type="ChEBI" id="CHEBI:30616"/>
    </ligand>
</feature>
<dbReference type="GO" id="GO:0017038">
    <property type="term" value="P:protein import"/>
    <property type="evidence" value="ECO:0007669"/>
    <property type="project" value="InterPro"/>
</dbReference>
<evidence type="ECO:0000256" key="7">
    <source>
        <dbReference type="ARBA" id="ARBA00022840"/>
    </source>
</evidence>
<dbReference type="PRINTS" id="PR00906">
    <property type="entry name" value="SECA"/>
</dbReference>
<dbReference type="SUPFAM" id="SSF81767">
    <property type="entry name" value="Pre-protein crosslinking domain of SecA"/>
    <property type="match status" value="1"/>
</dbReference>
<dbReference type="Pfam" id="PF07516">
    <property type="entry name" value="SecA_SW"/>
    <property type="match status" value="1"/>
</dbReference>
<dbReference type="PROSITE" id="PS51192">
    <property type="entry name" value="HELICASE_ATP_BIND_1"/>
    <property type="match status" value="1"/>
</dbReference>
<proteinExistence type="inferred from homology"/>
<evidence type="ECO:0000256" key="5">
    <source>
        <dbReference type="ARBA" id="ARBA00022490"/>
    </source>
</evidence>
<evidence type="ECO:0000256" key="12">
    <source>
        <dbReference type="HAMAP-Rule" id="MF_01382"/>
    </source>
</evidence>
<dbReference type="Gene3D" id="1.10.3060.10">
    <property type="entry name" value="Helical scaffold and wing domains of SecA"/>
    <property type="match status" value="1"/>
</dbReference>
<gene>
    <name evidence="12" type="primary">secA</name>
    <name evidence="16" type="ORF">FC60_GL001177</name>
</gene>
<evidence type="ECO:0000256" key="8">
    <source>
        <dbReference type="ARBA" id="ARBA00022927"/>
    </source>
</evidence>
<dbReference type="PROSITE" id="PS51196">
    <property type="entry name" value="SECA_MOTOR_DEAD"/>
    <property type="match status" value="1"/>
</dbReference>
<dbReference type="Pfam" id="PF21090">
    <property type="entry name" value="P-loop_SecA"/>
    <property type="match status" value="2"/>
</dbReference>
<evidence type="ECO:0000256" key="2">
    <source>
        <dbReference type="ARBA" id="ARBA00007650"/>
    </source>
</evidence>
<evidence type="ECO:0000313" key="16">
    <source>
        <dbReference type="EMBL" id="KRM00610.1"/>
    </source>
</evidence>
<dbReference type="InterPro" id="IPR044722">
    <property type="entry name" value="SecA_SF2_C"/>
</dbReference>
<keyword evidence="10 12" id="KW-0811">Translocation</keyword>
<dbReference type="AlphaFoldDB" id="A0A0R1V4P8"/>
<evidence type="ECO:0000259" key="15">
    <source>
        <dbReference type="PROSITE" id="PS51196"/>
    </source>
</evidence>
<comment type="function">
    <text evidence="12">Part of the Sec protein translocase complex. Interacts with the SecYEG preprotein conducting channel. Has a central role in coupling the hydrolysis of ATP to the transfer of proteins into and across the cell membrane, serving as an ATP-driven molecular motor driving the stepwise translocation of polypeptide chains across the membrane.</text>
</comment>
<dbReference type="InterPro" id="IPR022490">
    <property type="entry name" value="SecA2"/>
</dbReference>
<dbReference type="InterPro" id="IPR011116">
    <property type="entry name" value="SecA_Wing/Scaffold"/>
</dbReference>
<dbReference type="SMART" id="SM00957">
    <property type="entry name" value="SecA_DEAD"/>
    <property type="match status" value="1"/>
</dbReference>
<dbReference type="EMBL" id="AZFN01000030">
    <property type="protein sequence ID" value="KRM00610.1"/>
    <property type="molecule type" value="Genomic_DNA"/>
</dbReference>
<reference evidence="16 17" key="1">
    <citation type="journal article" date="2015" name="Genome Announc.">
        <title>Expanding the biotechnology potential of lactobacilli through comparative genomics of 213 strains and associated genera.</title>
        <authorList>
            <person name="Sun Z."/>
            <person name="Harris H.M."/>
            <person name="McCann A."/>
            <person name="Guo C."/>
            <person name="Argimon S."/>
            <person name="Zhang W."/>
            <person name="Yang X."/>
            <person name="Jeffery I.B."/>
            <person name="Cooney J.C."/>
            <person name="Kagawa T.F."/>
            <person name="Liu W."/>
            <person name="Song Y."/>
            <person name="Salvetti E."/>
            <person name="Wrobel A."/>
            <person name="Rasinkangas P."/>
            <person name="Parkhill J."/>
            <person name="Rea M.C."/>
            <person name="O'Sullivan O."/>
            <person name="Ritari J."/>
            <person name="Douillard F.P."/>
            <person name="Paul Ross R."/>
            <person name="Yang R."/>
            <person name="Briner A.E."/>
            <person name="Felis G.E."/>
            <person name="de Vos W.M."/>
            <person name="Barrangou R."/>
            <person name="Klaenhammer T.R."/>
            <person name="Caufield P.W."/>
            <person name="Cui Y."/>
            <person name="Zhang H."/>
            <person name="O'Toole P.W."/>
        </authorList>
    </citation>
    <scope>NUCLEOTIDE SEQUENCE [LARGE SCALE GENOMIC DNA]</scope>
    <source>
        <strain evidence="16 17">DSM 16045</strain>
    </source>
</reference>
<dbReference type="FunFam" id="3.40.50.300:FF:000429">
    <property type="entry name" value="Preprotein translocase subunit SecA"/>
    <property type="match status" value="1"/>
</dbReference>
<dbReference type="SUPFAM" id="SSF81886">
    <property type="entry name" value="Helical scaffold and wing domains of SecA"/>
    <property type="match status" value="1"/>
</dbReference>
<dbReference type="InterPro" id="IPR001650">
    <property type="entry name" value="Helicase_C-like"/>
</dbReference>
<evidence type="ECO:0000256" key="1">
    <source>
        <dbReference type="ARBA" id="ARBA00004170"/>
    </source>
</evidence>
<dbReference type="EC" id="7.4.2.8" evidence="12"/>
<dbReference type="GO" id="GO:0006605">
    <property type="term" value="P:protein targeting"/>
    <property type="evidence" value="ECO:0007669"/>
    <property type="project" value="UniProtKB-UniRule"/>
</dbReference>
<dbReference type="GO" id="GO:0065002">
    <property type="term" value="P:intracellular protein transmembrane transport"/>
    <property type="evidence" value="ECO:0007669"/>
    <property type="project" value="UniProtKB-UniRule"/>
</dbReference>
<keyword evidence="3 12" id="KW-0813">Transport</keyword>
<keyword evidence="17" id="KW-1185">Reference proteome</keyword>
<dbReference type="GO" id="GO:0031522">
    <property type="term" value="C:cell envelope Sec protein transport complex"/>
    <property type="evidence" value="ECO:0007669"/>
    <property type="project" value="TreeGrafter"/>
</dbReference>
<dbReference type="SMART" id="SM00958">
    <property type="entry name" value="SecA_PP_bind"/>
    <property type="match status" value="1"/>
</dbReference>
<dbReference type="GO" id="GO:0008564">
    <property type="term" value="F:protein-exporting ATPase activity"/>
    <property type="evidence" value="ECO:0007669"/>
    <property type="project" value="UniProtKB-EC"/>
</dbReference>
<evidence type="ECO:0000256" key="4">
    <source>
        <dbReference type="ARBA" id="ARBA00022475"/>
    </source>
</evidence>
<keyword evidence="5 12" id="KW-0963">Cytoplasm</keyword>
<evidence type="ECO:0000313" key="17">
    <source>
        <dbReference type="Proteomes" id="UP000051739"/>
    </source>
</evidence>
<evidence type="ECO:0000256" key="11">
    <source>
        <dbReference type="ARBA" id="ARBA00023136"/>
    </source>
</evidence>
<keyword evidence="7 12" id="KW-0067">ATP-binding</keyword>
<keyword evidence="8 12" id="KW-0653">Protein transport</keyword>
<keyword evidence="11 12" id="KW-0472">Membrane</keyword>
<dbReference type="InterPro" id="IPR036266">
    <property type="entry name" value="SecA_Wing/Scaffold_sf"/>
</dbReference>
<feature type="domain" description="Helicase C-terminal" evidence="14">
    <location>
        <begin position="413"/>
        <end position="576"/>
    </location>
</feature>
<dbReference type="InterPro" id="IPR036670">
    <property type="entry name" value="SecA_X-link_sf"/>
</dbReference>
<dbReference type="InterPro" id="IPR014001">
    <property type="entry name" value="Helicase_ATP-bd"/>
</dbReference>
<feature type="domain" description="SecA family profile" evidence="15">
    <location>
        <begin position="1"/>
        <end position="569"/>
    </location>
</feature>
<dbReference type="Pfam" id="PF07517">
    <property type="entry name" value="SecA_DEAD"/>
    <property type="match status" value="1"/>
</dbReference>
<dbReference type="RefSeq" id="WP_056937956.1">
    <property type="nucleotide sequence ID" value="NZ_AZFN01000030.1"/>
</dbReference>
<keyword evidence="6 12" id="KW-0547">Nucleotide-binding</keyword>
<dbReference type="InterPro" id="IPR014018">
    <property type="entry name" value="SecA_motor_DEAD"/>
</dbReference>
<keyword evidence="4 12" id="KW-1003">Cell membrane</keyword>
<comment type="catalytic activity">
    <reaction evidence="12">
        <text>ATP + H2O + cellular proteinSide 1 = ADP + phosphate + cellular proteinSide 2.</text>
        <dbReference type="EC" id="7.4.2.8"/>
    </reaction>
</comment>
<dbReference type="CDD" id="cd18803">
    <property type="entry name" value="SF2_C_secA"/>
    <property type="match status" value="1"/>
</dbReference>
<dbReference type="InterPro" id="IPR011130">
    <property type="entry name" value="SecA_preprotein_X-link_dom"/>
</dbReference>
<dbReference type="InterPro" id="IPR011115">
    <property type="entry name" value="SecA_DEAD"/>
</dbReference>
<organism evidence="16 17">
    <name type="scientific">Limosilactobacillus gastricus DSM 16045</name>
    <dbReference type="NCBI Taxonomy" id="1423749"/>
    <lineage>
        <taxon>Bacteria</taxon>
        <taxon>Bacillati</taxon>
        <taxon>Bacillota</taxon>
        <taxon>Bacilli</taxon>
        <taxon>Lactobacillales</taxon>
        <taxon>Lactobacillaceae</taxon>
        <taxon>Limosilactobacillus</taxon>
    </lineage>
</organism>
<dbReference type="Pfam" id="PF01043">
    <property type="entry name" value="SecA_PP_bind"/>
    <property type="match status" value="1"/>
</dbReference>
<dbReference type="GO" id="GO:0005829">
    <property type="term" value="C:cytosol"/>
    <property type="evidence" value="ECO:0007669"/>
    <property type="project" value="TreeGrafter"/>
</dbReference>
<dbReference type="GO" id="GO:0005886">
    <property type="term" value="C:plasma membrane"/>
    <property type="evidence" value="ECO:0007669"/>
    <property type="project" value="UniProtKB-SubCell"/>
</dbReference>
<comment type="caution">
    <text evidence="16">The sequence shown here is derived from an EMBL/GenBank/DDBJ whole genome shotgun (WGS) entry which is preliminary data.</text>
</comment>
<dbReference type="CDD" id="cd17928">
    <property type="entry name" value="DEXDc_SecA"/>
    <property type="match status" value="1"/>
</dbReference>
<comment type="subunit">
    <text evidence="12">Monomer and homodimer. Part of the essential Sec protein translocation apparatus which comprises SecA, SecYEG and auxiliary proteins SecDF. Other proteins may also be involved.</text>
</comment>
<accession>A0A0R1V4P8</accession>
<dbReference type="InterPro" id="IPR000185">
    <property type="entry name" value="SecA"/>
</dbReference>
<dbReference type="SUPFAM" id="SSF52540">
    <property type="entry name" value="P-loop containing nucleoside triphosphate hydrolases"/>
    <property type="match status" value="2"/>
</dbReference>
<comment type="similarity">
    <text evidence="2 12">Belongs to the SecA family.</text>
</comment>
<dbReference type="GO" id="GO:0005524">
    <property type="term" value="F:ATP binding"/>
    <property type="evidence" value="ECO:0007669"/>
    <property type="project" value="UniProtKB-UniRule"/>
</dbReference>
<evidence type="ECO:0000256" key="6">
    <source>
        <dbReference type="ARBA" id="ARBA00022741"/>
    </source>
</evidence>
<evidence type="ECO:0000256" key="9">
    <source>
        <dbReference type="ARBA" id="ARBA00022967"/>
    </source>
</evidence>
<evidence type="ECO:0000256" key="10">
    <source>
        <dbReference type="ARBA" id="ARBA00023010"/>
    </source>
</evidence>
<comment type="subcellular location">
    <subcellularLocation>
        <location evidence="12">Cell membrane</location>
        <topology evidence="12">Peripheral membrane protein</topology>
        <orientation evidence="12">Cytoplasmic side</orientation>
    </subcellularLocation>
    <subcellularLocation>
        <location evidence="12">Cytoplasm</location>
    </subcellularLocation>
    <subcellularLocation>
        <location evidence="1">Membrane</location>
        <topology evidence="1">Peripheral membrane protein</topology>
    </subcellularLocation>
    <text evidence="12">Distribution is 50-50.</text>
</comment>
<feature type="domain" description="Helicase ATP-binding" evidence="13">
    <location>
        <begin position="80"/>
        <end position="243"/>
    </location>
</feature>
<evidence type="ECO:0000259" key="14">
    <source>
        <dbReference type="PROSITE" id="PS51194"/>
    </source>
</evidence>
<dbReference type="Proteomes" id="UP000051739">
    <property type="component" value="Unassembled WGS sequence"/>
</dbReference>
<feature type="binding site" evidence="12">
    <location>
        <position position="78"/>
    </location>
    <ligand>
        <name>ATP</name>
        <dbReference type="ChEBI" id="CHEBI:30616"/>
    </ligand>
</feature>
<dbReference type="PATRIC" id="fig|1423749.3.peg.1200"/>